<dbReference type="EMBL" id="LPWE01000013">
    <property type="protein sequence ID" value="ODR93962.1"/>
    <property type="molecule type" value="Genomic_DNA"/>
</dbReference>
<keyword evidence="3" id="KW-1185">Reference proteome</keyword>
<comment type="caution">
    <text evidence="2">The sequence shown here is derived from an EMBL/GenBank/DDBJ whole genome shotgun (WGS) entry which is preliminary data.</text>
</comment>
<feature type="chain" id="PRO_5009138321" evidence="1">
    <location>
        <begin position="20"/>
        <end position="77"/>
    </location>
</feature>
<dbReference type="STRING" id="1774970.AUC70_10180"/>
<accession>A0A1E3VKC7</accession>
<reference evidence="2 3" key="1">
    <citation type="journal article" date="2016" name="Environ. Microbiol.">
        <title>New Methyloceanibacter diversity from North Sea sediments includes methanotroph containing solely the soluble methane monooxygenase.</title>
        <authorList>
            <person name="Vekeman B."/>
            <person name="Kerckhof F.M."/>
            <person name="Cremers G."/>
            <person name="de Vos P."/>
            <person name="Vandamme P."/>
            <person name="Boon N."/>
            <person name="Op den Camp H.J."/>
            <person name="Heylen K."/>
        </authorList>
    </citation>
    <scope>NUCLEOTIDE SEQUENCE [LARGE SCALE GENOMIC DNA]</scope>
    <source>
        <strain evidence="2 3">R-67176</strain>
    </source>
</reference>
<keyword evidence="1" id="KW-0732">Signal</keyword>
<proteinExistence type="predicted"/>
<gene>
    <name evidence="2" type="ORF">AUC70_10180</name>
</gene>
<feature type="signal peptide" evidence="1">
    <location>
        <begin position="1"/>
        <end position="19"/>
    </location>
</feature>
<evidence type="ECO:0000313" key="2">
    <source>
        <dbReference type="EMBL" id="ODR93962.1"/>
    </source>
</evidence>
<protein>
    <submittedName>
        <fullName evidence="2">Uncharacterized protein</fullName>
    </submittedName>
</protein>
<sequence length="77" mass="7979">MALTATLVAGLVAPSVANAGGIIRDAETEALIREYAGPIFRAAGLGSQNIKIHLVNDKNFTPSSSMATTCSCMPERS</sequence>
<dbReference type="AlphaFoldDB" id="A0A1E3VKC7"/>
<name>A0A1E3VKC7_9HYPH</name>
<evidence type="ECO:0000256" key="1">
    <source>
        <dbReference type="SAM" id="SignalP"/>
    </source>
</evidence>
<organism evidence="2 3">
    <name type="scientific">Methyloceanibacter stevinii</name>
    <dbReference type="NCBI Taxonomy" id="1774970"/>
    <lineage>
        <taxon>Bacteria</taxon>
        <taxon>Pseudomonadati</taxon>
        <taxon>Pseudomonadota</taxon>
        <taxon>Alphaproteobacteria</taxon>
        <taxon>Hyphomicrobiales</taxon>
        <taxon>Hyphomicrobiaceae</taxon>
        <taxon>Methyloceanibacter</taxon>
    </lineage>
</organism>
<evidence type="ECO:0000313" key="3">
    <source>
        <dbReference type="Proteomes" id="UP000094172"/>
    </source>
</evidence>
<dbReference type="Proteomes" id="UP000094172">
    <property type="component" value="Unassembled WGS sequence"/>
</dbReference>